<proteinExistence type="predicted"/>
<feature type="domain" description="HNH nuclease" evidence="2">
    <location>
        <begin position="150"/>
        <end position="206"/>
    </location>
</feature>
<dbReference type="GO" id="GO:0004519">
    <property type="term" value="F:endonuclease activity"/>
    <property type="evidence" value="ECO:0007669"/>
    <property type="project" value="UniProtKB-KW"/>
</dbReference>
<evidence type="ECO:0000256" key="1">
    <source>
        <dbReference type="SAM" id="MobiDB-lite"/>
    </source>
</evidence>
<dbReference type="InterPro" id="IPR003615">
    <property type="entry name" value="HNH_nuc"/>
</dbReference>
<comment type="caution">
    <text evidence="3">The sequence shown here is derived from an EMBL/GenBank/DDBJ whole genome shotgun (WGS) entry which is preliminary data.</text>
</comment>
<dbReference type="Pfam" id="PF01844">
    <property type="entry name" value="HNH"/>
    <property type="match status" value="1"/>
</dbReference>
<dbReference type="InterPro" id="IPR002711">
    <property type="entry name" value="HNH"/>
</dbReference>
<keyword evidence="4" id="KW-1185">Reference proteome</keyword>
<evidence type="ECO:0000313" key="4">
    <source>
        <dbReference type="Proteomes" id="UP001431429"/>
    </source>
</evidence>
<organism evidence="3 4">
    <name type="scientific">Streptomyces albipurpureus</name>
    <dbReference type="NCBI Taxonomy" id="2897419"/>
    <lineage>
        <taxon>Bacteria</taxon>
        <taxon>Bacillati</taxon>
        <taxon>Actinomycetota</taxon>
        <taxon>Actinomycetes</taxon>
        <taxon>Kitasatosporales</taxon>
        <taxon>Streptomycetaceae</taxon>
        <taxon>Streptomyces</taxon>
    </lineage>
</organism>
<protein>
    <submittedName>
        <fullName evidence="3">HNH endonuclease</fullName>
    </submittedName>
</protein>
<name>A0ABT0UUH0_9ACTN</name>
<feature type="region of interest" description="Disordered" evidence="1">
    <location>
        <begin position="54"/>
        <end position="73"/>
    </location>
</feature>
<dbReference type="CDD" id="cd00085">
    <property type="entry name" value="HNHc"/>
    <property type="match status" value="1"/>
</dbReference>
<evidence type="ECO:0000259" key="2">
    <source>
        <dbReference type="SMART" id="SM00507"/>
    </source>
</evidence>
<keyword evidence="3" id="KW-0540">Nuclease</keyword>
<reference evidence="3" key="1">
    <citation type="submission" date="2022-06" db="EMBL/GenBank/DDBJ databases">
        <title>Genome public.</title>
        <authorList>
            <person name="Sun Q."/>
        </authorList>
    </citation>
    <scope>NUCLEOTIDE SEQUENCE</scope>
    <source>
        <strain evidence="3">CWNU-1</strain>
    </source>
</reference>
<dbReference type="EMBL" id="JAMQAW010000036">
    <property type="protein sequence ID" value="MCM2392224.1"/>
    <property type="molecule type" value="Genomic_DNA"/>
</dbReference>
<accession>A0ABT0UUH0</accession>
<dbReference type="Proteomes" id="UP001431429">
    <property type="component" value="Unassembled WGS sequence"/>
</dbReference>
<keyword evidence="3" id="KW-0378">Hydrolase</keyword>
<keyword evidence="3" id="KW-0255">Endonuclease</keyword>
<sequence>MSPAALRYPPARLRIAAKTCADIDEVIAFFGTPPYEGLRRHLHRCFQQHGIDISHFRPRRRRSGPPPSSAELRTAVAASVSLAETLRRLDRLDNGSQRAALRRWITQESLSTSHFLGQAHQRDRAATTPRKTADRILTKRDGGRRTKTARLRRALHELGLPERCAECGSGAEWQGKRMTLEIDHINGDRLDDRAQNLRLLCPNCHAITSTWCRGGRSRS</sequence>
<dbReference type="RefSeq" id="WP_250922528.1">
    <property type="nucleotide sequence ID" value="NZ_JAMQAW010000036.1"/>
</dbReference>
<dbReference type="SMART" id="SM00507">
    <property type="entry name" value="HNHc"/>
    <property type="match status" value="1"/>
</dbReference>
<evidence type="ECO:0000313" key="3">
    <source>
        <dbReference type="EMBL" id="MCM2392224.1"/>
    </source>
</evidence>
<gene>
    <name evidence="3" type="ORF">NBG84_28740</name>
</gene>